<comment type="caution">
    <text evidence="1">The sequence shown here is derived from an EMBL/GenBank/DDBJ whole genome shotgun (WGS) entry which is preliminary data.</text>
</comment>
<name>A0AAV0CSN4_9ASTE</name>
<dbReference type="EMBL" id="CAMAPF010000044">
    <property type="protein sequence ID" value="CAH9083472.1"/>
    <property type="molecule type" value="Genomic_DNA"/>
</dbReference>
<protein>
    <submittedName>
        <fullName evidence="1">Uncharacterized protein</fullName>
    </submittedName>
</protein>
<evidence type="ECO:0000313" key="2">
    <source>
        <dbReference type="EMBL" id="CAH9130383.1"/>
    </source>
</evidence>
<keyword evidence="3" id="KW-1185">Reference proteome</keyword>
<proteinExistence type="predicted"/>
<sequence>MKALRKEVKELRELAAMQANMGPWMNPFLYHGYGQSTSGTQPQMPPMFPQQNTSFFPPQNHYAFPQNGSSGPQQNTFNFSQQVPTMVPSAFGGTPQVSSQPPAYYPTMFPGFNNVQGPPSMQPTTQPFQFMPISTPTNMTQDENANFIDNLLASGGSNNNTNQEKE</sequence>
<evidence type="ECO:0000313" key="3">
    <source>
        <dbReference type="Proteomes" id="UP001152523"/>
    </source>
</evidence>
<organism evidence="1 3">
    <name type="scientific">Cuscuta epithymum</name>
    <dbReference type="NCBI Taxonomy" id="186058"/>
    <lineage>
        <taxon>Eukaryota</taxon>
        <taxon>Viridiplantae</taxon>
        <taxon>Streptophyta</taxon>
        <taxon>Embryophyta</taxon>
        <taxon>Tracheophyta</taxon>
        <taxon>Spermatophyta</taxon>
        <taxon>Magnoliopsida</taxon>
        <taxon>eudicotyledons</taxon>
        <taxon>Gunneridae</taxon>
        <taxon>Pentapetalae</taxon>
        <taxon>asterids</taxon>
        <taxon>lamiids</taxon>
        <taxon>Solanales</taxon>
        <taxon>Convolvulaceae</taxon>
        <taxon>Cuscuteae</taxon>
        <taxon>Cuscuta</taxon>
        <taxon>Cuscuta subgen. Cuscuta</taxon>
    </lineage>
</organism>
<dbReference type="AlphaFoldDB" id="A0AAV0CSN4"/>
<dbReference type="EMBL" id="CAMAPF010000961">
    <property type="protein sequence ID" value="CAH9130383.1"/>
    <property type="molecule type" value="Genomic_DNA"/>
</dbReference>
<dbReference type="Proteomes" id="UP001152523">
    <property type="component" value="Unassembled WGS sequence"/>
</dbReference>
<evidence type="ECO:0000313" key="1">
    <source>
        <dbReference type="EMBL" id="CAH9083472.1"/>
    </source>
</evidence>
<gene>
    <name evidence="2" type="ORF">CEPIT_LOCUS30585</name>
    <name evidence="1" type="ORF">CEPIT_LOCUS8591</name>
</gene>
<accession>A0AAV0CSN4</accession>
<reference evidence="1" key="1">
    <citation type="submission" date="2022-07" db="EMBL/GenBank/DDBJ databases">
        <authorList>
            <person name="Macas J."/>
            <person name="Novak P."/>
            <person name="Neumann P."/>
        </authorList>
    </citation>
    <scope>NUCLEOTIDE SEQUENCE</scope>
</reference>